<comment type="caution">
    <text evidence="4">The sequence shown here is derived from an EMBL/GenBank/DDBJ whole genome shotgun (WGS) entry which is preliminary data.</text>
</comment>
<evidence type="ECO:0000256" key="2">
    <source>
        <dbReference type="PROSITE-ProRule" id="PRU00124"/>
    </source>
</evidence>
<comment type="caution">
    <text evidence="2">Lacks conserved residue(s) required for the propagation of feature annotation.</text>
</comment>
<dbReference type="EMBL" id="JBJKFK010003038">
    <property type="protein sequence ID" value="KAL3310343.1"/>
    <property type="molecule type" value="Genomic_DNA"/>
</dbReference>
<dbReference type="Proteomes" id="UP001626550">
    <property type="component" value="Unassembled WGS sequence"/>
</dbReference>
<gene>
    <name evidence="4" type="ORF">Ciccas_011099</name>
</gene>
<sequence length="234" mass="25798">MFRLILLSVSFYLFQTSYSRTFELDTDVCFGLPAQPLVLMGVSLASVSKTGRAICYLNPPAGQYFRIFIKSLDLLSTVNGDCPFLTIDEYFGTVTERVEIETSNLFINVDTPGNKNNIFTANCSNYLQLPSTLSTSASDRSLQISYMPTRFGQTNKFKLVASSYSKPACASSVFLSVRSAAFSCPSEYFRCWDDSSICIPDSLTCDGVNNCLDGSDEYPFLCTGRIGGIPLPLF</sequence>
<keyword evidence="1" id="KW-1015">Disulfide bond</keyword>
<dbReference type="PROSITE" id="PS01209">
    <property type="entry name" value="LDLRA_1"/>
    <property type="match status" value="1"/>
</dbReference>
<dbReference type="InterPro" id="IPR002172">
    <property type="entry name" value="LDrepeatLR_classA_rpt"/>
</dbReference>
<dbReference type="PROSITE" id="PS50068">
    <property type="entry name" value="LDLRA_2"/>
    <property type="match status" value="1"/>
</dbReference>
<dbReference type="Pfam" id="PF00057">
    <property type="entry name" value="Ldl_recept_a"/>
    <property type="match status" value="1"/>
</dbReference>
<dbReference type="SMART" id="SM00192">
    <property type="entry name" value="LDLa"/>
    <property type="match status" value="1"/>
</dbReference>
<dbReference type="Gene3D" id="4.10.400.10">
    <property type="entry name" value="Low-density Lipoprotein Receptor"/>
    <property type="match status" value="1"/>
</dbReference>
<dbReference type="InterPro" id="IPR023415">
    <property type="entry name" value="LDLR_class-A_CS"/>
</dbReference>
<dbReference type="InterPro" id="IPR036055">
    <property type="entry name" value="LDL_receptor-like_sf"/>
</dbReference>
<name>A0ABD2PS81_9PLAT</name>
<dbReference type="AlphaFoldDB" id="A0ABD2PS81"/>
<evidence type="ECO:0008006" key="6">
    <source>
        <dbReference type="Google" id="ProtNLM"/>
    </source>
</evidence>
<keyword evidence="5" id="KW-1185">Reference proteome</keyword>
<feature type="non-terminal residue" evidence="4">
    <location>
        <position position="234"/>
    </location>
</feature>
<protein>
    <recommendedName>
        <fullName evidence="6">Low-density lipoprotein receptor domain class A</fullName>
    </recommendedName>
</protein>
<accession>A0ABD2PS81</accession>
<feature type="signal peptide" evidence="3">
    <location>
        <begin position="1"/>
        <end position="19"/>
    </location>
</feature>
<dbReference type="CDD" id="cd00112">
    <property type="entry name" value="LDLa"/>
    <property type="match status" value="1"/>
</dbReference>
<organism evidence="4 5">
    <name type="scientific">Cichlidogyrus casuarinus</name>
    <dbReference type="NCBI Taxonomy" id="1844966"/>
    <lineage>
        <taxon>Eukaryota</taxon>
        <taxon>Metazoa</taxon>
        <taxon>Spiralia</taxon>
        <taxon>Lophotrochozoa</taxon>
        <taxon>Platyhelminthes</taxon>
        <taxon>Monogenea</taxon>
        <taxon>Monopisthocotylea</taxon>
        <taxon>Dactylogyridea</taxon>
        <taxon>Ancyrocephalidae</taxon>
        <taxon>Cichlidogyrus</taxon>
    </lineage>
</organism>
<evidence type="ECO:0000313" key="5">
    <source>
        <dbReference type="Proteomes" id="UP001626550"/>
    </source>
</evidence>
<keyword evidence="3" id="KW-0732">Signal</keyword>
<evidence type="ECO:0000256" key="1">
    <source>
        <dbReference type="ARBA" id="ARBA00023157"/>
    </source>
</evidence>
<evidence type="ECO:0000313" key="4">
    <source>
        <dbReference type="EMBL" id="KAL3310343.1"/>
    </source>
</evidence>
<feature type="chain" id="PRO_5044799711" description="Low-density lipoprotein receptor domain class A" evidence="3">
    <location>
        <begin position="20"/>
        <end position="234"/>
    </location>
</feature>
<dbReference type="SUPFAM" id="SSF57424">
    <property type="entry name" value="LDL receptor-like module"/>
    <property type="match status" value="1"/>
</dbReference>
<reference evidence="4 5" key="1">
    <citation type="submission" date="2024-11" db="EMBL/GenBank/DDBJ databases">
        <title>Adaptive evolution of stress response genes in parasites aligns with host niche diversity.</title>
        <authorList>
            <person name="Hahn C."/>
            <person name="Resl P."/>
        </authorList>
    </citation>
    <scope>NUCLEOTIDE SEQUENCE [LARGE SCALE GENOMIC DNA]</scope>
    <source>
        <strain evidence="4">EGGRZ-B1_66</strain>
        <tissue evidence="4">Body</tissue>
    </source>
</reference>
<proteinExistence type="predicted"/>
<evidence type="ECO:0000256" key="3">
    <source>
        <dbReference type="SAM" id="SignalP"/>
    </source>
</evidence>